<evidence type="ECO:0000256" key="2">
    <source>
        <dbReference type="SAM" id="SignalP"/>
    </source>
</evidence>
<name>A0A4V3F3L6_9GAMM</name>
<dbReference type="Gene3D" id="3.40.190.170">
    <property type="entry name" value="Bacterial extracellular solute-binding protein, family 7"/>
    <property type="match status" value="1"/>
</dbReference>
<organism evidence="3 4">
    <name type="scientific">Chromohalobacter marismortui</name>
    <dbReference type="NCBI Taxonomy" id="42055"/>
    <lineage>
        <taxon>Bacteria</taxon>
        <taxon>Pseudomonadati</taxon>
        <taxon>Pseudomonadota</taxon>
        <taxon>Gammaproteobacteria</taxon>
        <taxon>Oceanospirillales</taxon>
        <taxon>Halomonadaceae</taxon>
        <taxon>Chromohalobacter</taxon>
    </lineage>
</organism>
<gene>
    <name evidence="3" type="ORF">C8E00_104106</name>
</gene>
<evidence type="ECO:0000313" key="3">
    <source>
        <dbReference type="EMBL" id="TDU21926.1"/>
    </source>
</evidence>
<keyword evidence="4" id="KW-1185">Reference proteome</keyword>
<dbReference type="EMBL" id="SOBR01000004">
    <property type="protein sequence ID" value="TDU21926.1"/>
    <property type="molecule type" value="Genomic_DNA"/>
</dbReference>
<sequence length="337" mass="36792">MKTIYYAAGLTLGLAVLPGLAQAETLRLAHVWPGGSKIDKEIFQAWADSVEEASDGRLDVQVFPGQTLAKSDATYEAVVNGIADIGATAQGYNSGRFPLTQVVEVPGVSNSSRQGSCVLQKLYQQGNLDQEYADTHVLFMFTTGPGYLHAKDKLLAKPSDLEGMRLRRPTSLVGDMMADLGAEPVGMPAPDIYTALQRGVMDGLSINWEGAKTFRVNELVNYHTEVPLYDLSLIATMNKDTYQRLPPDLQEVIDNHSGMKWSMKAASVYDELIKAGRQEAVAAGDKIITVENPLEDEDWGPVLKDTVNRYINDLQEKGLPGAQTYDTVMTLKASCDT</sequence>
<accession>A0A4V3F3L6</accession>
<dbReference type="AlphaFoldDB" id="A0A4V3F3L6"/>
<dbReference type="CDD" id="cd13665">
    <property type="entry name" value="PBP2_TRAP_Dctp3_4"/>
    <property type="match status" value="1"/>
</dbReference>
<evidence type="ECO:0000256" key="1">
    <source>
        <dbReference type="ARBA" id="ARBA00022729"/>
    </source>
</evidence>
<reference evidence="3 4" key="1">
    <citation type="submission" date="2019-03" db="EMBL/GenBank/DDBJ databases">
        <title>Genomic Encyclopedia of Type Strains, Phase IV (KMG-IV): sequencing the most valuable type-strain genomes for metagenomic binning, comparative biology and taxonomic classification.</title>
        <authorList>
            <person name="Goeker M."/>
        </authorList>
    </citation>
    <scope>NUCLEOTIDE SEQUENCE [LARGE SCALE GENOMIC DNA]</scope>
    <source>
        <strain evidence="3 4">DSM 6770</strain>
    </source>
</reference>
<proteinExistence type="predicted"/>
<dbReference type="NCBIfam" id="NF037995">
    <property type="entry name" value="TRAP_S1"/>
    <property type="match status" value="1"/>
</dbReference>
<dbReference type="Pfam" id="PF03480">
    <property type="entry name" value="DctP"/>
    <property type="match status" value="1"/>
</dbReference>
<keyword evidence="1 2" id="KW-0732">Signal</keyword>
<dbReference type="PANTHER" id="PTHR33376:SF15">
    <property type="entry name" value="BLL6794 PROTEIN"/>
    <property type="match status" value="1"/>
</dbReference>
<dbReference type="GO" id="GO:0055085">
    <property type="term" value="P:transmembrane transport"/>
    <property type="evidence" value="ECO:0007669"/>
    <property type="project" value="InterPro"/>
</dbReference>
<dbReference type="PANTHER" id="PTHR33376">
    <property type="match status" value="1"/>
</dbReference>
<dbReference type="OrthoDB" id="9177965at2"/>
<dbReference type="InterPro" id="IPR018389">
    <property type="entry name" value="DctP_fam"/>
</dbReference>
<dbReference type="Proteomes" id="UP000295380">
    <property type="component" value="Unassembled WGS sequence"/>
</dbReference>
<dbReference type="InterPro" id="IPR038404">
    <property type="entry name" value="TRAP_DctP_sf"/>
</dbReference>
<comment type="caution">
    <text evidence="3">The sequence shown here is derived from an EMBL/GenBank/DDBJ whole genome shotgun (WGS) entry which is preliminary data.</text>
</comment>
<protein>
    <submittedName>
        <fullName evidence="3">TRAP-type C4-dicarboxylate transport system substrate-binding protein</fullName>
    </submittedName>
</protein>
<feature type="signal peptide" evidence="2">
    <location>
        <begin position="1"/>
        <end position="23"/>
    </location>
</feature>
<evidence type="ECO:0000313" key="4">
    <source>
        <dbReference type="Proteomes" id="UP000295380"/>
    </source>
</evidence>
<dbReference type="RefSeq" id="WP_133697336.1">
    <property type="nucleotide sequence ID" value="NZ_SOBR01000004.1"/>
</dbReference>
<feature type="chain" id="PRO_5020476451" evidence="2">
    <location>
        <begin position="24"/>
        <end position="337"/>
    </location>
</feature>